<reference evidence="1" key="1">
    <citation type="submission" date="2018-05" db="EMBL/GenBank/DDBJ databases">
        <authorList>
            <person name="Lanie J.A."/>
            <person name="Ng W.-L."/>
            <person name="Kazmierczak K.M."/>
            <person name="Andrzejewski T.M."/>
            <person name="Davidsen T.M."/>
            <person name="Wayne K.J."/>
            <person name="Tettelin H."/>
            <person name="Glass J.I."/>
            <person name="Rusch D."/>
            <person name="Podicherti R."/>
            <person name="Tsui H.-C.T."/>
            <person name="Winkler M.E."/>
        </authorList>
    </citation>
    <scope>NUCLEOTIDE SEQUENCE</scope>
</reference>
<name>A0A383EWU4_9ZZZZ</name>
<organism evidence="1">
    <name type="scientific">marine metagenome</name>
    <dbReference type="NCBI Taxonomy" id="408172"/>
    <lineage>
        <taxon>unclassified sequences</taxon>
        <taxon>metagenomes</taxon>
        <taxon>ecological metagenomes</taxon>
    </lineage>
</organism>
<protein>
    <submittedName>
        <fullName evidence="1">Uncharacterized protein</fullName>
    </submittedName>
</protein>
<dbReference type="EMBL" id="UINC01229103">
    <property type="protein sequence ID" value="SVE60685.1"/>
    <property type="molecule type" value="Genomic_DNA"/>
</dbReference>
<accession>A0A383EWU4</accession>
<sequence length="52" mass="6243">MLQGDLDYFSWQRQKKQFDLSFMEECRAYFLEIPQGKSQEDSTSKGLLSIYR</sequence>
<proteinExistence type="predicted"/>
<feature type="non-terminal residue" evidence="1">
    <location>
        <position position="52"/>
    </location>
</feature>
<evidence type="ECO:0000313" key="1">
    <source>
        <dbReference type="EMBL" id="SVE60685.1"/>
    </source>
</evidence>
<dbReference type="AlphaFoldDB" id="A0A383EWU4"/>
<gene>
    <name evidence="1" type="ORF">METZ01_LOCUS513539</name>
</gene>